<reference evidence="9" key="2">
    <citation type="submission" date="2025-09" db="UniProtKB">
        <authorList>
            <consortium name="Ensembl"/>
        </authorList>
    </citation>
    <scope>IDENTIFICATION</scope>
</reference>
<evidence type="ECO:0000256" key="1">
    <source>
        <dbReference type="ARBA" id="ARBA00022527"/>
    </source>
</evidence>
<evidence type="ECO:0000256" key="5">
    <source>
        <dbReference type="RuleBase" id="RU000304"/>
    </source>
</evidence>
<feature type="domain" description="Protein kinase" evidence="7">
    <location>
        <begin position="16"/>
        <end position="298"/>
    </location>
</feature>
<keyword evidence="1 5" id="KW-0808">Transferase</keyword>
<evidence type="ECO:0000259" key="7">
    <source>
        <dbReference type="PROSITE" id="PS50011"/>
    </source>
</evidence>
<evidence type="ECO:0000256" key="4">
    <source>
        <dbReference type="PROSITE-ProRule" id="PRU10141"/>
    </source>
</evidence>
<dbReference type="InterPro" id="IPR011029">
    <property type="entry name" value="DEATH-like_dom_sf"/>
</dbReference>
<keyword evidence="1 5" id="KW-0723">Serine/threonine-protein kinase</keyword>
<dbReference type="PROSITE" id="PS50011">
    <property type="entry name" value="PROTEIN_KINASE_DOM"/>
    <property type="match status" value="1"/>
</dbReference>
<dbReference type="InterPro" id="IPR000719">
    <property type="entry name" value="Prot_kinase_dom"/>
</dbReference>
<dbReference type="GO" id="GO:0042981">
    <property type="term" value="P:regulation of apoptotic process"/>
    <property type="evidence" value="ECO:0007669"/>
    <property type="project" value="InterPro"/>
</dbReference>
<dbReference type="AlphaFoldDB" id="A0A8C9XWB4"/>
<protein>
    <submittedName>
        <fullName evidence="9">Receptor-interacting serine/threonine-protein kinase 3-like</fullName>
    </submittedName>
</protein>
<dbReference type="SUPFAM" id="SSF47986">
    <property type="entry name" value="DEATH domain"/>
    <property type="match status" value="1"/>
</dbReference>
<evidence type="ECO:0000313" key="9">
    <source>
        <dbReference type="Ensembl" id="ENSSLUP00000016961.1"/>
    </source>
</evidence>
<dbReference type="PANTHER" id="PTHR44329:SF297">
    <property type="entry name" value="RECEPTOR-INTERACTING SERINE_THREONINE-PROTEIN KINASE 3"/>
    <property type="match status" value="1"/>
</dbReference>
<evidence type="ECO:0000256" key="6">
    <source>
        <dbReference type="SAM" id="MobiDB-lite"/>
    </source>
</evidence>
<dbReference type="InterPro" id="IPR001245">
    <property type="entry name" value="Ser-Thr/Tyr_kinase_cat_dom"/>
</dbReference>
<evidence type="ECO:0000256" key="3">
    <source>
        <dbReference type="ARBA" id="ARBA00022840"/>
    </source>
</evidence>
<dbReference type="PANTHER" id="PTHR44329">
    <property type="entry name" value="SERINE/THREONINE-PROTEIN KINASE TNNI3K-RELATED"/>
    <property type="match status" value="1"/>
</dbReference>
<feature type="region of interest" description="Disordered" evidence="6">
    <location>
        <begin position="316"/>
        <end position="342"/>
    </location>
</feature>
<proteinExistence type="inferred from homology"/>
<dbReference type="GO" id="GO:0043123">
    <property type="term" value="P:positive regulation of canonical NF-kappaB signal transduction"/>
    <property type="evidence" value="ECO:0007669"/>
    <property type="project" value="UniProtKB-ARBA"/>
</dbReference>
<dbReference type="Proteomes" id="UP000694568">
    <property type="component" value="Unplaced"/>
</dbReference>
<keyword evidence="2 4" id="KW-0547">Nucleotide-binding</keyword>
<evidence type="ECO:0000256" key="2">
    <source>
        <dbReference type="ARBA" id="ARBA00022741"/>
    </source>
</evidence>
<reference evidence="9" key="1">
    <citation type="submission" date="2025-08" db="UniProtKB">
        <authorList>
            <consortium name="Ensembl"/>
        </authorList>
    </citation>
    <scope>IDENTIFICATION</scope>
</reference>
<dbReference type="GO" id="GO:0031349">
    <property type="term" value="P:positive regulation of defense response"/>
    <property type="evidence" value="ECO:0007669"/>
    <property type="project" value="UniProtKB-ARBA"/>
</dbReference>
<dbReference type="PROSITE" id="PS00108">
    <property type="entry name" value="PROTEIN_KINASE_ST"/>
    <property type="match status" value="1"/>
</dbReference>
<gene>
    <name evidence="9" type="primary">LOC116045695</name>
</gene>
<dbReference type="OrthoDB" id="4062651at2759"/>
<dbReference type="GO" id="GO:0005524">
    <property type="term" value="F:ATP binding"/>
    <property type="evidence" value="ECO:0007669"/>
    <property type="project" value="UniProtKB-UniRule"/>
</dbReference>
<keyword evidence="3 4" id="KW-0067">ATP-binding</keyword>
<dbReference type="Gene3D" id="1.10.533.10">
    <property type="entry name" value="Death Domain, Fas"/>
    <property type="match status" value="1"/>
</dbReference>
<dbReference type="GO" id="GO:0004706">
    <property type="term" value="F:JUN kinase kinase kinase activity"/>
    <property type="evidence" value="ECO:0007669"/>
    <property type="project" value="TreeGrafter"/>
</dbReference>
<accession>A0A8C9XWB4</accession>
<dbReference type="Ensembl" id="ENSSLUT00000017517.1">
    <property type="protein sequence ID" value="ENSSLUP00000016961.1"/>
    <property type="gene ID" value="ENSSLUG00000007948.1"/>
</dbReference>
<dbReference type="GeneID" id="116045695"/>
<keyword evidence="1 5" id="KW-0418">Kinase</keyword>
<dbReference type="PRINTS" id="PR00109">
    <property type="entry name" value="TYRKINASE"/>
</dbReference>
<dbReference type="InterPro" id="IPR051681">
    <property type="entry name" value="Ser/Thr_Kinases-Pseudokinases"/>
</dbReference>
<dbReference type="PROSITE" id="PS50209">
    <property type="entry name" value="CARD"/>
    <property type="match status" value="1"/>
</dbReference>
<dbReference type="SUPFAM" id="SSF56112">
    <property type="entry name" value="Protein kinase-like (PK-like)"/>
    <property type="match status" value="1"/>
</dbReference>
<dbReference type="InterPro" id="IPR008271">
    <property type="entry name" value="Ser/Thr_kinase_AS"/>
</dbReference>
<dbReference type="Pfam" id="PF07714">
    <property type="entry name" value="PK_Tyr_Ser-Thr"/>
    <property type="match status" value="1"/>
</dbReference>
<dbReference type="InterPro" id="IPR001315">
    <property type="entry name" value="CARD"/>
</dbReference>
<evidence type="ECO:0000259" key="8">
    <source>
        <dbReference type="PROSITE" id="PS50209"/>
    </source>
</evidence>
<comment type="similarity">
    <text evidence="5">Belongs to the protein kinase superfamily.</text>
</comment>
<feature type="domain" description="CARD" evidence="8">
    <location>
        <begin position="367"/>
        <end position="449"/>
    </location>
</feature>
<dbReference type="PROSITE" id="PS00107">
    <property type="entry name" value="PROTEIN_KINASE_ATP"/>
    <property type="match status" value="1"/>
</dbReference>
<feature type="binding site" evidence="4">
    <location>
        <position position="45"/>
    </location>
    <ligand>
        <name>ATP</name>
        <dbReference type="ChEBI" id="CHEBI:30616"/>
    </ligand>
</feature>
<organism evidence="9 10">
    <name type="scientific">Sander lucioperca</name>
    <name type="common">Pike-perch</name>
    <name type="synonym">Perca lucioperca</name>
    <dbReference type="NCBI Taxonomy" id="283035"/>
    <lineage>
        <taxon>Eukaryota</taxon>
        <taxon>Metazoa</taxon>
        <taxon>Chordata</taxon>
        <taxon>Craniata</taxon>
        <taxon>Vertebrata</taxon>
        <taxon>Euteleostomi</taxon>
        <taxon>Actinopterygii</taxon>
        <taxon>Neopterygii</taxon>
        <taxon>Teleostei</taxon>
        <taxon>Neoteleostei</taxon>
        <taxon>Acanthomorphata</taxon>
        <taxon>Eupercaria</taxon>
        <taxon>Perciformes</taxon>
        <taxon>Percoidei</taxon>
        <taxon>Percidae</taxon>
        <taxon>Luciopercinae</taxon>
        <taxon>Sander</taxon>
    </lineage>
</organism>
<dbReference type="KEGG" id="sluc:116045695"/>
<dbReference type="GO" id="GO:0009893">
    <property type="term" value="P:positive regulation of metabolic process"/>
    <property type="evidence" value="ECO:0007669"/>
    <property type="project" value="UniProtKB-ARBA"/>
</dbReference>
<evidence type="ECO:0000313" key="10">
    <source>
        <dbReference type="Proteomes" id="UP000694568"/>
    </source>
</evidence>
<keyword evidence="10" id="KW-1185">Reference proteome</keyword>
<dbReference type="RefSeq" id="XP_031149367.1">
    <property type="nucleotide sequence ID" value="XM_031293507.2"/>
</dbReference>
<dbReference type="GeneTree" id="ENSGT00940000160206"/>
<sequence length="454" mass="50952">MALPSQKTELVGDTSLEKWESVGSGGFGHVYKARHKDWGFDVAIKILHEGVCSFNNYLPHSIPFTKLCDEANHMDKASCEFVLRRYGTYQGYPPGNKTSMQHGIVMEFMGRGSLQSLQEELSGPLPWPLAFRLAHQVALGMTFLHSKNLIHGDLKPSNVLLNMDLNAKLADFGLSRVSTSALNSNRETTEEIGGSYKYMPPEAFKASYEPVRAFDRYSYGILLWSILRGKEPYPMACCARVELRIPEGDRPCCEEIDKMKLKVDGLEELVDLMKKCWHESPFKRPTFQDSLKVTEKVFSKHEKGIHKAVLDVSTRLESPNSNQSSWASNVPLQTPEQSESNDTVDNKMILSQSSIQDSVSVSTKIMSDEDKAKFVDNNRAKLIQSVTEVMAVTEELGNMVHPEAYSCVEAKATTQDKMRVLYNRTFRSGGVVVKAAFYDTLKNHHPELVERPGG</sequence>
<dbReference type="InterPro" id="IPR017441">
    <property type="entry name" value="Protein_kinase_ATP_BS"/>
</dbReference>
<dbReference type="SMART" id="SM00220">
    <property type="entry name" value="S_TKc"/>
    <property type="match status" value="1"/>
</dbReference>
<name>A0A8C9XWB4_SANLU</name>
<dbReference type="InterPro" id="IPR011009">
    <property type="entry name" value="Kinase-like_dom_sf"/>
</dbReference>
<dbReference type="Gene3D" id="1.10.510.10">
    <property type="entry name" value="Transferase(Phosphotransferase) domain 1"/>
    <property type="match status" value="1"/>
</dbReference>